<dbReference type="RefSeq" id="XP_025527598.1">
    <property type="nucleotide sequence ID" value="XM_025673666.1"/>
</dbReference>
<evidence type="ECO:0000313" key="2">
    <source>
        <dbReference type="Proteomes" id="UP000249497"/>
    </source>
</evidence>
<evidence type="ECO:0000313" key="1">
    <source>
        <dbReference type="EMBL" id="RAH81704.1"/>
    </source>
</evidence>
<dbReference type="OrthoDB" id="5229624at2759"/>
<dbReference type="GeneID" id="37177358"/>
<dbReference type="AlphaFoldDB" id="A0A8T8X1A7"/>
<dbReference type="Proteomes" id="UP000249497">
    <property type="component" value="Unassembled WGS sequence"/>
</dbReference>
<gene>
    <name evidence="1" type="ORF">BO86DRAFT_399837</name>
</gene>
<reference evidence="1 2" key="1">
    <citation type="submission" date="2018-02" db="EMBL/GenBank/DDBJ databases">
        <title>The genomes of Aspergillus section Nigri reveals drivers in fungal speciation.</title>
        <authorList>
            <consortium name="DOE Joint Genome Institute"/>
            <person name="Vesth T.C."/>
            <person name="Nybo J."/>
            <person name="Theobald S."/>
            <person name="Brandl J."/>
            <person name="Frisvad J.C."/>
            <person name="Nielsen K.F."/>
            <person name="Lyhne E.K."/>
            <person name="Kogle M.E."/>
            <person name="Kuo A."/>
            <person name="Riley R."/>
            <person name="Clum A."/>
            <person name="Nolan M."/>
            <person name="Lipzen A."/>
            <person name="Salamov A."/>
            <person name="Henrissat B."/>
            <person name="Wiebenga A."/>
            <person name="De vries R.P."/>
            <person name="Grigoriev I.V."/>
            <person name="Mortensen U.H."/>
            <person name="Andersen M.R."/>
            <person name="Baker S.E."/>
        </authorList>
    </citation>
    <scope>NUCLEOTIDE SEQUENCE [LARGE SCALE GENOMIC DNA]</scope>
    <source>
        <strain evidence="1 2">CBS 114.51</strain>
    </source>
</reference>
<proteinExistence type="predicted"/>
<keyword evidence="2" id="KW-1185">Reference proteome</keyword>
<protein>
    <submittedName>
        <fullName evidence="1">Uncharacterized protein</fullName>
    </submittedName>
</protein>
<dbReference type="EMBL" id="KZ824794">
    <property type="protein sequence ID" value="RAH81704.1"/>
    <property type="molecule type" value="Genomic_DNA"/>
</dbReference>
<accession>A0A8T8X1A7</accession>
<organism evidence="1 2">
    <name type="scientific">Aspergillus japonicus CBS 114.51</name>
    <dbReference type="NCBI Taxonomy" id="1448312"/>
    <lineage>
        <taxon>Eukaryota</taxon>
        <taxon>Fungi</taxon>
        <taxon>Dikarya</taxon>
        <taxon>Ascomycota</taxon>
        <taxon>Pezizomycotina</taxon>
        <taxon>Eurotiomycetes</taxon>
        <taxon>Eurotiomycetidae</taxon>
        <taxon>Eurotiales</taxon>
        <taxon>Aspergillaceae</taxon>
        <taxon>Aspergillus</taxon>
        <taxon>Aspergillus subgen. Circumdati</taxon>
    </lineage>
</organism>
<sequence length="245" mass="26962">MTLWRTVTSAGSPSLLAIETISDSAYFSLDVTEGSEGNKSVAWAWIKVVDKQITQLELYANRSRGDHGFPFSAVELPRNYERWMSPPADRDNATRAVLESLGAATFNPNDTISVTVADDCQFTEEGWSVIVPGPDGDGSTTPLGCSWRQHRSADADARLNLVIDEQYGIVVTGAIIPGKICPYGEISAFIPNDMKEAQAQQDEWLAKSKLQATRRCWLLPQPRVRLSKSFNVTTASYKASRLCSI</sequence>
<name>A0A8T8X1A7_ASPJA</name>